<evidence type="ECO:0008006" key="4">
    <source>
        <dbReference type="Google" id="ProtNLM"/>
    </source>
</evidence>
<keyword evidence="1" id="KW-0732">Signal</keyword>
<dbReference type="AlphaFoldDB" id="A0A507QNH5"/>
<gene>
    <name evidence="2" type="ORF">MPDQ_001902</name>
</gene>
<feature type="signal peptide" evidence="1">
    <location>
        <begin position="1"/>
        <end position="21"/>
    </location>
</feature>
<evidence type="ECO:0000256" key="1">
    <source>
        <dbReference type="SAM" id="SignalP"/>
    </source>
</evidence>
<proteinExistence type="predicted"/>
<evidence type="ECO:0000313" key="3">
    <source>
        <dbReference type="Proteomes" id="UP000319663"/>
    </source>
</evidence>
<sequence length="322" mass="35982">MLSLRLIGTLLCAVVPQVVQSISPKPLSASGRWIVDSDGNNVTYAGVNWPGAADTMLPEGLQYTSIEDIVSKIKDLEMNSICLTFAMEMVGDIFENGADVLIKSSLINALGEKNGSPVFQQIIHHNPQFGINTTRLQVFNAVAHECYRQGIYVHLDNHVSKAKWCRSTTDGNSWFGDEYFDVKFLPAVKSIGMRNELRRPEDNSALINKTYNWQHCPIPTGADLGNGTSFRKDDFTLRSSGFNALDAKNSSIVNVLPVVMTEFGFEQDSTTYKDVYASCLREFLPSHHAGWMVWVISGSYYIRDGKQDDDEPWGLLDHTWSQ</sequence>
<protein>
    <recommendedName>
        <fullName evidence="4">Glycoside hydrolase family 5 domain-containing protein</fullName>
    </recommendedName>
</protein>
<evidence type="ECO:0000313" key="2">
    <source>
        <dbReference type="EMBL" id="TQB69403.1"/>
    </source>
</evidence>
<dbReference type="STRING" id="5098.A0A507QNH5"/>
<comment type="caution">
    <text evidence="2">The sequence shown here is derived from an EMBL/GenBank/DDBJ whole genome shotgun (WGS) entry which is preliminary data.</text>
</comment>
<dbReference type="InterPro" id="IPR017853">
    <property type="entry name" value="GH"/>
</dbReference>
<reference evidence="2 3" key="1">
    <citation type="submission" date="2019-06" db="EMBL/GenBank/DDBJ databases">
        <title>Wine fermentation using esterase from Monascus purpureus.</title>
        <authorList>
            <person name="Geng C."/>
            <person name="Zhang Y."/>
        </authorList>
    </citation>
    <scope>NUCLEOTIDE SEQUENCE [LARGE SCALE GENOMIC DNA]</scope>
    <source>
        <strain evidence="2">HQ1</strain>
    </source>
</reference>
<accession>A0A507QNH5</accession>
<dbReference type="EMBL" id="VIFY01000155">
    <property type="protein sequence ID" value="TQB69403.1"/>
    <property type="molecule type" value="Genomic_DNA"/>
</dbReference>
<dbReference type="SUPFAM" id="SSF51445">
    <property type="entry name" value="(Trans)glycosidases"/>
    <property type="match status" value="1"/>
</dbReference>
<keyword evidence="3" id="KW-1185">Reference proteome</keyword>
<dbReference type="Gene3D" id="3.20.20.80">
    <property type="entry name" value="Glycosidases"/>
    <property type="match status" value="2"/>
</dbReference>
<feature type="chain" id="PRO_5021267877" description="Glycoside hydrolase family 5 domain-containing protein" evidence="1">
    <location>
        <begin position="22"/>
        <end position="322"/>
    </location>
</feature>
<dbReference type="Proteomes" id="UP000319663">
    <property type="component" value="Unassembled WGS sequence"/>
</dbReference>
<dbReference type="PANTHER" id="PTHR31263">
    <property type="entry name" value="CELLULASE FAMILY PROTEIN (AFU_ORTHOLOGUE AFUA_5G14560)"/>
    <property type="match status" value="1"/>
</dbReference>
<name>A0A507QNH5_MONPU</name>
<organism evidence="2 3">
    <name type="scientific">Monascus purpureus</name>
    <name type="common">Red mold</name>
    <name type="synonym">Monascus anka</name>
    <dbReference type="NCBI Taxonomy" id="5098"/>
    <lineage>
        <taxon>Eukaryota</taxon>
        <taxon>Fungi</taxon>
        <taxon>Dikarya</taxon>
        <taxon>Ascomycota</taxon>
        <taxon>Pezizomycotina</taxon>
        <taxon>Eurotiomycetes</taxon>
        <taxon>Eurotiomycetidae</taxon>
        <taxon>Eurotiales</taxon>
        <taxon>Aspergillaceae</taxon>
        <taxon>Monascus</taxon>
    </lineage>
</organism>
<dbReference type="PANTHER" id="PTHR31263:SF0">
    <property type="entry name" value="CELLULASE FAMILY PROTEIN (AFU_ORTHOLOGUE AFUA_5G14560)"/>
    <property type="match status" value="1"/>
</dbReference>